<protein>
    <recommendedName>
        <fullName evidence="5">Lipoprotein</fullName>
    </recommendedName>
</protein>
<evidence type="ECO:0000256" key="1">
    <source>
        <dbReference type="SAM" id="MobiDB-lite"/>
    </source>
</evidence>
<feature type="compositionally biased region" description="Pro residues" evidence="1">
    <location>
        <begin position="26"/>
        <end position="39"/>
    </location>
</feature>
<organism evidence="3 4">
    <name type="scientific">Phenylobacterium conjunctum</name>
    <dbReference type="NCBI Taxonomy" id="1298959"/>
    <lineage>
        <taxon>Bacteria</taxon>
        <taxon>Pseudomonadati</taxon>
        <taxon>Pseudomonadota</taxon>
        <taxon>Alphaproteobacteria</taxon>
        <taxon>Caulobacterales</taxon>
        <taxon>Caulobacteraceae</taxon>
        <taxon>Phenylobacterium</taxon>
    </lineage>
</organism>
<name>A0ABW3T661_9CAUL</name>
<evidence type="ECO:0000313" key="4">
    <source>
        <dbReference type="Proteomes" id="UP001597216"/>
    </source>
</evidence>
<evidence type="ECO:0000313" key="3">
    <source>
        <dbReference type="EMBL" id="MFD1192351.1"/>
    </source>
</evidence>
<dbReference type="PROSITE" id="PS51257">
    <property type="entry name" value="PROKAR_LIPOPROTEIN"/>
    <property type="match status" value="1"/>
</dbReference>
<accession>A0ABW3T661</accession>
<evidence type="ECO:0000256" key="2">
    <source>
        <dbReference type="SAM" id="SignalP"/>
    </source>
</evidence>
<dbReference type="RefSeq" id="WP_374345988.1">
    <property type="nucleotide sequence ID" value="NZ_JBHTLQ010000053.1"/>
</dbReference>
<feature type="region of interest" description="Disordered" evidence="1">
    <location>
        <begin position="24"/>
        <end position="47"/>
    </location>
</feature>
<keyword evidence="4" id="KW-1185">Reference proteome</keyword>
<feature type="signal peptide" evidence="2">
    <location>
        <begin position="1"/>
        <end position="22"/>
    </location>
</feature>
<dbReference type="Proteomes" id="UP001597216">
    <property type="component" value="Unassembled WGS sequence"/>
</dbReference>
<comment type="caution">
    <text evidence="3">The sequence shown here is derived from an EMBL/GenBank/DDBJ whole genome shotgun (WGS) entry which is preliminary data.</text>
</comment>
<keyword evidence="2" id="KW-0732">Signal</keyword>
<gene>
    <name evidence="3" type="ORF">ACFQ27_17315</name>
</gene>
<dbReference type="EMBL" id="JBHTLQ010000053">
    <property type="protein sequence ID" value="MFD1192351.1"/>
    <property type="molecule type" value="Genomic_DNA"/>
</dbReference>
<sequence length="190" mass="20300">MRKALVTSLALVLLLAACQRKAEQQAPPPKPAAPAPAPVEAPSAPAPATGFSHAAGLDQFGYYMPQTDVTFGSYRLRNLHVGSAEELAAYERGQSVSPAYAPVMLEFVDISQGEEGPVRRVLPDSYELTGGKISFKGHDEILGEVVFEGEIDTKALARVRSGGGEEPVLKGVVSAMRQRLTRSFTWFGGD</sequence>
<proteinExistence type="predicted"/>
<feature type="chain" id="PRO_5047226677" description="Lipoprotein" evidence="2">
    <location>
        <begin position="23"/>
        <end position="190"/>
    </location>
</feature>
<reference evidence="4" key="1">
    <citation type="journal article" date="2019" name="Int. J. Syst. Evol. Microbiol.">
        <title>The Global Catalogue of Microorganisms (GCM) 10K type strain sequencing project: providing services to taxonomists for standard genome sequencing and annotation.</title>
        <authorList>
            <consortium name="The Broad Institute Genomics Platform"/>
            <consortium name="The Broad Institute Genome Sequencing Center for Infectious Disease"/>
            <person name="Wu L."/>
            <person name="Ma J."/>
        </authorList>
    </citation>
    <scope>NUCLEOTIDE SEQUENCE [LARGE SCALE GENOMIC DNA]</scope>
    <source>
        <strain evidence="4">CCUG 55074</strain>
    </source>
</reference>
<evidence type="ECO:0008006" key="5">
    <source>
        <dbReference type="Google" id="ProtNLM"/>
    </source>
</evidence>